<proteinExistence type="predicted"/>
<reference evidence="2 4" key="1">
    <citation type="journal article" date="2011" name="Nature">
        <title>The Medicago genome provides insight into the evolution of rhizobial symbioses.</title>
        <authorList>
            <person name="Young N.D."/>
            <person name="Debelle F."/>
            <person name="Oldroyd G.E."/>
            <person name="Geurts R."/>
            <person name="Cannon S.B."/>
            <person name="Udvardi M.K."/>
            <person name="Benedito V.A."/>
            <person name="Mayer K.F."/>
            <person name="Gouzy J."/>
            <person name="Schoof H."/>
            <person name="Van de Peer Y."/>
            <person name="Proost S."/>
            <person name="Cook D.R."/>
            <person name="Meyers B.C."/>
            <person name="Spannagl M."/>
            <person name="Cheung F."/>
            <person name="De Mita S."/>
            <person name="Krishnakumar V."/>
            <person name="Gundlach H."/>
            <person name="Zhou S."/>
            <person name="Mudge J."/>
            <person name="Bharti A.K."/>
            <person name="Murray J.D."/>
            <person name="Naoumkina M.A."/>
            <person name="Rosen B."/>
            <person name="Silverstein K.A."/>
            <person name="Tang H."/>
            <person name="Rombauts S."/>
            <person name="Zhao P.X."/>
            <person name="Zhou P."/>
            <person name="Barbe V."/>
            <person name="Bardou P."/>
            <person name="Bechner M."/>
            <person name="Bellec A."/>
            <person name="Berger A."/>
            <person name="Berges H."/>
            <person name="Bidwell S."/>
            <person name="Bisseling T."/>
            <person name="Choisne N."/>
            <person name="Couloux A."/>
            <person name="Denny R."/>
            <person name="Deshpande S."/>
            <person name="Dai X."/>
            <person name="Doyle J.J."/>
            <person name="Dudez A.M."/>
            <person name="Farmer A.D."/>
            <person name="Fouteau S."/>
            <person name="Franken C."/>
            <person name="Gibelin C."/>
            <person name="Gish J."/>
            <person name="Goldstein S."/>
            <person name="Gonzalez A.J."/>
            <person name="Green P.J."/>
            <person name="Hallab A."/>
            <person name="Hartog M."/>
            <person name="Hua A."/>
            <person name="Humphray S.J."/>
            <person name="Jeong D.H."/>
            <person name="Jing Y."/>
            <person name="Jocker A."/>
            <person name="Kenton S.M."/>
            <person name="Kim D.J."/>
            <person name="Klee K."/>
            <person name="Lai H."/>
            <person name="Lang C."/>
            <person name="Lin S."/>
            <person name="Macmil S.L."/>
            <person name="Magdelenat G."/>
            <person name="Matthews L."/>
            <person name="McCorrison J."/>
            <person name="Monaghan E.L."/>
            <person name="Mun J.H."/>
            <person name="Najar F.Z."/>
            <person name="Nicholson C."/>
            <person name="Noirot C."/>
            <person name="O'Bleness M."/>
            <person name="Paule C.R."/>
            <person name="Poulain J."/>
            <person name="Prion F."/>
            <person name="Qin B."/>
            <person name="Qu C."/>
            <person name="Retzel E.F."/>
            <person name="Riddle C."/>
            <person name="Sallet E."/>
            <person name="Samain S."/>
            <person name="Samson N."/>
            <person name="Sanders I."/>
            <person name="Saurat O."/>
            <person name="Scarpelli C."/>
            <person name="Schiex T."/>
            <person name="Segurens B."/>
            <person name="Severin A.J."/>
            <person name="Sherrier D.J."/>
            <person name="Shi R."/>
            <person name="Sims S."/>
            <person name="Singer S.R."/>
            <person name="Sinharoy S."/>
            <person name="Sterck L."/>
            <person name="Viollet A."/>
            <person name="Wang B.B."/>
            <person name="Wang K."/>
            <person name="Wang M."/>
            <person name="Wang X."/>
            <person name="Warfsmann J."/>
            <person name="Weissenbach J."/>
            <person name="White D.D."/>
            <person name="White J.D."/>
            <person name="Wiley G.B."/>
            <person name="Wincker P."/>
            <person name="Xing Y."/>
            <person name="Yang L."/>
            <person name="Yao Z."/>
            <person name="Ying F."/>
            <person name="Zhai J."/>
            <person name="Zhou L."/>
            <person name="Zuber A."/>
            <person name="Denarie J."/>
            <person name="Dixon R.A."/>
            <person name="May G.D."/>
            <person name="Schwartz D.C."/>
            <person name="Rogers J."/>
            <person name="Quetier F."/>
            <person name="Town C.D."/>
            <person name="Roe B.A."/>
        </authorList>
    </citation>
    <scope>NUCLEOTIDE SEQUENCE [LARGE SCALE GENOMIC DNA]</scope>
    <source>
        <strain evidence="2">A17</strain>
        <strain evidence="3 4">cv. Jemalong A17</strain>
    </source>
</reference>
<accession>A0A072UQK3</accession>
<gene>
    <name evidence="2" type="ordered locus">MTR_4g108770</name>
</gene>
<evidence type="ECO:0000313" key="3">
    <source>
        <dbReference type="EnsemblPlants" id="KEH31942"/>
    </source>
</evidence>
<feature type="compositionally biased region" description="Low complexity" evidence="1">
    <location>
        <begin position="12"/>
        <end position="24"/>
    </location>
</feature>
<dbReference type="HOGENOM" id="CLU_2257046_0_0_1"/>
<protein>
    <submittedName>
        <fullName evidence="2 3">Uncharacterized protein</fullName>
    </submittedName>
</protein>
<sequence>MNKFFPVLSRDQASSSTSQASNTNISPNSTNKGIKVVDYELLETDPGIRPPISSYLPEIQDEVRKAYLKIRHHQPHSNFVYPWSDFGGTRRRFNKSWFDLYDWLENFATLI</sequence>
<dbReference type="Proteomes" id="UP000002051">
    <property type="component" value="Chromosome 4"/>
</dbReference>
<dbReference type="STRING" id="3880.A0A072UQK3"/>
<keyword evidence="4" id="KW-1185">Reference proteome</keyword>
<dbReference type="EMBL" id="CM001220">
    <property type="protein sequence ID" value="KEH31942.1"/>
    <property type="molecule type" value="Genomic_DNA"/>
</dbReference>
<evidence type="ECO:0000313" key="2">
    <source>
        <dbReference type="EMBL" id="KEH31942.1"/>
    </source>
</evidence>
<organism evidence="2 4">
    <name type="scientific">Medicago truncatula</name>
    <name type="common">Barrel medic</name>
    <name type="synonym">Medicago tribuloides</name>
    <dbReference type="NCBI Taxonomy" id="3880"/>
    <lineage>
        <taxon>Eukaryota</taxon>
        <taxon>Viridiplantae</taxon>
        <taxon>Streptophyta</taxon>
        <taxon>Embryophyta</taxon>
        <taxon>Tracheophyta</taxon>
        <taxon>Spermatophyta</taxon>
        <taxon>Magnoliopsida</taxon>
        <taxon>eudicotyledons</taxon>
        <taxon>Gunneridae</taxon>
        <taxon>Pentapetalae</taxon>
        <taxon>rosids</taxon>
        <taxon>fabids</taxon>
        <taxon>Fabales</taxon>
        <taxon>Fabaceae</taxon>
        <taxon>Papilionoideae</taxon>
        <taxon>50 kb inversion clade</taxon>
        <taxon>NPAAA clade</taxon>
        <taxon>Hologalegina</taxon>
        <taxon>IRL clade</taxon>
        <taxon>Trifolieae</taxon>
        <taxon>Medicago</taxon>
    </lineage>
</organism>
<feature type="region of interest" description="Disordered" evidence="1">
    <location>
        <begin position="1"/>
        <end position="31"/>
    </location>
</feature>
<evidence type="ECO:0000256" key="1">
    <source>
        <dbReference type="SAM" id="MobiDB-lite"/>
    </source>
</evidence>
<name>A0A072UQK3_MEDTR</name>
<dbReference type="AlphaFoldDB" id="A0A072UQK3"/>
<evidence type="ECO:0000313" key="4">
    <source>
        <dbReference type="Proteomes" id="UP000002051"/>
    </source>
</evidence>
<reference evidence="2 4" key="2">
    <citation type="journal article" date="2014" name="BMC Genomics">
        <title>An improved genome release (version Mt4.0) for the model legume Medicago truncatula.</title>
        <authorList>
            <person name="Tang H."/>
            <person name="Krishnakumar V."/>
            <person name="Bidwell S."/>
            <person name="Rosen B."/>
            <person name="Chan A."/>
            <person name="Zhou S."/>
            <person name="Gentzbittel L."/>
            <person name="Childs K.L."/>
            <person name="Yandell M."/>
            <person name="Gundlach H."/>
            <person name="Mayer K.F."/>
            <person name="Schwartz D.C."/>
            <person name="Town C.D."/>
        </authorList>
    </citation>
    <scope>GENOME REANNOTATION</scope>
    <source>
        <strain evidence="2">A17</strain>
        <strain evidence="3 4">cv. Jemalong A17</strain>
    </source>
</reference>
<reference evidence="3" key="3">
    <citation type="submission" date="2015-04" db="UniProtKB">
        <authorList>
            <consortium name="EnsemblPlants"/>
        </authorList>
    </citation>
    <scope>IDENTIFICATION</scope>
    <source>
        <strain evidence="3">cv. Jemalong A17</strain>
    </source>
</reference>
<dbReference type="EnsemblPlants" id="KEH31942">
    <property type="protein sequence ID" value="KEH31942"/>
    <property type="gene ID" value="MTR_4g108770"/>
</dbReference>